<dbReference type="InterPro" id="IPR002110">
    <property type="entry name" value="Ankyrin_rpt"/>
</dbReference>
<evidence type="ECO:0000259" key="4">
    <source>
        <dbReference type="Pfam" id="PF22939"/>
    </source>
</evidence>
<accession>A0A9P9JSI7</accession>
<dbReference type="PROSITE" id="PS50088">
    <property type="entry name" value="ANK_REPEAT"/>
    <property type="match status" value="7"/>
</dbReference>
<gene>
    <name evidence="6" type="ORF">BKA55DRAFT_668927</name>
</gene>
<feature type="repeat" description="ANK" evidence="2">
    <location>
        <begin position="1018"/>
        <end position="1050"/>
    </location>
</feature>
<organism evidence="6 7">
    <name type="scientific">Fusarium redolens</name>
    <dbReference type="NCBI Taxonomy" id="48865"/>
    <lineage>
        <taxon>Eukaryota</taxon>
        <taxon>Fungi</taxon>
        <taxon>Dikarya</taxon>
        <taxon>Ascomycota</taxon>
        <taxon>Pezizomycotina</taxon>
        <taxon>Sordariomycetes</taxon>
        <taxon>Hypocreomycetidae</taxon>
        <taxon>Hypocreales</taxon>
        <taxon>Nectriaceae</taxon>
        <taxon>Fusarium</taxon>
        <taxon>Fusarium redolens species complex</taxon>
    </lineage>
</organism>
<keyword evidence="7" id="KW-1185">Reference proteome</keyword>
<dbReference type="RefSeq" id="XP_046040753.1">
    <property type="nucleotide sequence ID" value="XM_046197924.1"/>
</dbReference>
<feature type="coiled-coil region" evidence="3">
    <location>
        <begin position="601"/>
        <end position="658"/>
    </location>
</feature>
<dbReference type="InterPro" id="IPR035994">
    <property type="entry name" value="Nucleoside_phosphorylase_sf"/>
</dbReference>
<dbReference type="Pfam" id="PF00023">
    <property type="entry name" value="Ank"/>
    <property type="match status" value="1"/>
</dbReference>
<feature type="repeat" description="ANK" evidence="2">
    <location>
        <begin position="1051"/>
        <end position="1083"/>
    </location>
</feature>
<dbReference type="Proteomes" id="UP000720189">
    <property type="component" value="Unassembled WGS sequence"/>
</dbReference>
<feature type="repeat" description="ANK" evidence="2">
    <location>
        <begin position="985"/>
        <end position="1017"/>
    </location>
</feature>
<dbReference type="PRINTS" id="PR01415">
    <property type="entry name" value="ANKYRIN"/>
</dbReference>
<evidence type="ECO:0000259" key="5">
    <source>
        <dbReference type="Pfam" id="PF24883"/>
    </source>
</evidence>
<keyword evidence="1" id="KW-0677">Repeat</keyword>
<proteinExistence type="predicted"/>
<dbReference type="OrthoDB" id="20872at2759"/>
<keyword evidence="2" id="KW-0040">ANK repeat</keyword>
<reference evidence="6" key="1">
    <citation type="journal article" date="2021" name="Nat. Commun.">
        <title>Genetic determinants of endophytism in the Arabidopsis root mycobiome.</title>
        <authorList>
            <person name="Mesny F."/>
            <person name="Miyauchi S."/>
            <person name="Thiergart T."/>
            <person name="Pickel B."/>
            <person name="Atanasova L."/>
            <person name="Karlsson M."/>
            <person name="Huettel B."/>
            <person name="Barry K.W."/>
            <person name="Haridas S."/>
            <person name="Chen C."/>
            <person name="Bauer D."/>
            <person name="Andreopoulos W."/>
            <person name="Pangilinan J."/>
            <person name="LaButti K."/>
            <person name="Riley R."/>
            <person name="Lipzen A."/>
            <person name="Clum A."/>
            <person name="Drula E."/>
            <person name="Henrissat B."/>
            <person name="Kohler A."/>
            <person name="Grigoriev I.V."/>
            <person name="Martin F.M."/>
            <person name="Hacquard S."/>
        </authorList>
    </citation>
    <scope>NUCLEOTIDE SEQUENCE</scope>
    <source>
        <strain evidence="6">MPI-CAGE-AT-0023</strain>
    </source>
</reference>
<dbReference type="Pfam" id="PF24883">
    <property type="entry name" value="NPHP3_N"/>
    <property type="match status" value="1"/>
</dbReference>
<dbReference type="SMART" id="SM00248">
    <property type="entry name" value="ANK"/>
    <property type="match status" value="9"/>
</dbReference>
<dbReference type="AlphaFoldDB" id="A0A9P9JSI7"/>
<feature type="domain" description="Nephrocystin 3-like N-terminal" evidence="5">
    <location>
        <begin position="332"/>
        <end position="497"/>
    </location>
</feature>
<keyword evidence="3" id="KW-0175">Coiled coil</keyword>
<dbReference type="Gene3D" id="3.40.50.1580">
    <property type="entry name" value="Nucleoside phosphorylase domain"/>
    <property type="match status" value="1"/>
</dbReference>
<dbReference type="Pfam" id="PF12796">
    <property type="entry name" value="Ank_2"/>
    <property type="match status" value="2"/>
</dbReference>
<feature type="repeat" description="ANK" evidence="2">
    <location>
        <begin position="919"/>
        <end position="951"/>
    </location>
</feature>
<dbReference type="InterPro" id="IPR027417">
    <property type="entry name" value="P-loop_NTPase"/>
</dbReference>
<feature type="repeat" description="ANK" evidence="2">
    <location>
        <begin position="886"/>
        <end position="918"/>
    </location>
</feature>
<dbReference type="SUPFAM" id="SSF53167">
    <property type="entry name" value="Purine and uridine phosphorylases"/>
    <property type="match status" value="1"/>
</dbReference>
<evidence type="ECO:0000256" key="2">
    <source>
        <dbReference type="PROSITE-ProRule" id="PRU00023"/>
    </source>
</evidence>
<protein>
    <recommendedName>
        <fullName evidence="8">Ankyrin</fullName>
    </recommendedName>
</protein>
<evidence type="ECO:0008006" key="8">
    <source>
        <dbReference type="Google" id="ProtNLM"/>
    </source>
</evidence>
<dbReference type="GO" id="GO:0003824">
    <property type="term" value="F:catalytic activity"/>
    <property type="evidence" value="ECO:0007669"/>
    <property type="project" value="InterPro"/>
</dbReference>
<dbReference type="EMBL" id="JAGMUX010000044">
    <property type="protein sequence ID" value="KAH7203099.1"/>
    <property type="molecule type" value="Genomic_DNA"/>
</dbReference>
<dbReference type="InterPro" id="IPR053137">
    <property type="entry name" value="NLR-like"/>
</dbReference>
<dbReference type="GeneID" id="70227878"/>
<feature type="domain" description="GPI inositol-deacylase winged helix" evidence="4">
    <location>
        <begin position="615"/>
        <end position="695"/>
    </location>
</feature>
<evidence type="ECO:0000313" key="6">
    <source>
        <dbReference type="EMBL" id="KAH7203099.1"/>
    </source>
</evidence>
<dbReference type="InterPro" id="IPR056884">
    <property type="entry name" value="NPHP3-like_N"/>
</dbReference>
<comment type="caution">
    <text evidence="6">The sequence shown here is derived from an EMBL/GenBank/DDBJ whole genome shotgun (WGS) entry which is preliminary data.</text>
</comment>
<dbReference type="Pfam" id="PF13857">
    <property type="entry name" value="Ank_5"/>
    <property type="match status" value="1"/>
</dbReference>
<evidence type="ECO:0000256" key="3">
    <source>
        <dbReference type="SAM" id="Coils"/>
    </source>
</evidence>
<dbReference type="SUPFAM" id="SSF52540">
    <property type="entry name" value="P-loop containing nucleoside triphosphate hydrolases"/>
    <property type="match status" value="1"/>
</dbReference>
<feature type="repeat" description="ANK" evidence="2">
    <location>
        <begin position="1084"/>
        <end position="1116"/>
    </location>
</feature>
<dbReference type="InterPro" id="IPR054471">
    <property type="entry name" value="GPIID_WHD"/>
</dbReference>
<dbReference type="GO" id="GO:0009116">
    <property type="term" value="P:nucleoside metabolic process"/>
    <property type="evidence" value="ECO:0007669"/>
    <property type="project" value="InterPro"/>
</dbReference>
<dbReference type="PROSITE" id="PS50297">
    <property type="entry name" value="ANK_REP_REGION"/>
    <property type="match status" value="6"/>
</dbReference>
<dbReference type="Gene3D" id="1.25.40.20">
    <property type="entry name" value="Ankyrin repeat-containing domain"/>
    <property type="match status" value="2"/>
</dbReference>
<dbReference type="InterPro" id="IPR036770">
    <property type="entry name" value="Ankyrin_rpt-contain_sf"/>
</dbReference>
<dbReference type="PANTHER" id="PTHR46082:SF11">
    <property type="entry name" value="AAA+ ATPASE DOMAIN-CONTAINING PROTEIN-RELATED"/>
    <property type="match status" value="1"/>
</dbReference>
<dbReference type="SUPFAM" id="SSF48403">
    <property type="entry name" value="Ankyrin repeat"/>
    <property type="match status" value="1"/>
</dbReference>
<dbReference type="Gene3D" id="3.40.50.300">
    <property type="entry name" value="P-loop containing nucleotide triphosphate hydrolases"/>
    <property type="match status" value="1"/>
</dbReference>
<name>A0A9P9JSI7_FUSRE</name>
<evidence type="ECO:0000313" key="7">
    <source>
        <dbReference type="Proteomes" id="UP000720189"/>
    </source>
</evidence>
<feature type="repeat" description="ANK" evidence="2">
    <location>
        <begin position="853"/>
        <end position="885"/>
    </location>
</feature>
<sequence length="1257" mass="140317">MSSPSDYTVGWICALTIEGVAATAFLDQKLEAPASQAKNDANNYKYGKVKDHNVVIAVLPKGEYGNSPATRVANDLSRSFPNIRIGLLVGVGGGAPSPKHDIRLGDVVVSIPKGGQSGLLRTAVASLEIDHMMDGNGLESMITEVLDQNPRLMEQFGRPPNSTDILFQPTFKHSKGDSCRLCKPTPDNVIEREPRKNEKSLIHFGTIASANTLNDVLCFEMEAAGLMNGFPCLVIRGICDYSDSHKNKLWQGSAAMAAAAYAKQITSLIRHEELAQETKLCEIQTQINEIARTAEDVRSQQEKEEQFEILTWLSQADFGQQQSENLRKWQQGTLQWLLESHQYQKWIREKGEILFCPGIPGAGKTVATSAVIQDLTQRFPGGTDIGIAFIYCSYTERNNQHTTGLLASILKQLCQFRNAIPDDLKELYIEHRKQGTRLQYKQIVRVLKSQFGVYLRVMVVVDALDEWQRPPDDAFNILDELLSLHNESRINHFVTSRFVPTISNRFQNYPSLPILASQSDISEYISNYNWSSSSLVYENPGLQEQIKSYISQASEGMFLLAQFYLRSLEDKTTPRELTDALKLYQDRADRKENDQNFDMLAEAYDEVMDRINRRNANFRRRAHQVLSWVCYAERQLYVKELQAAIAVKENQVEVDELDLCPINLLLSACCGIVVISEASETVQLVHYTAQDYFLDRKGQWFPHGQSYLAKQCINYLSLQKFQDDLPDPVNDVVQIWTKDPLDRIALFQYAALNWGHHVRNAEDTPKAIAPIGETDVSRATITLSEVDQAVLNFLSCKDKINLALSIHLYTIQDSTLVGEDFKANALHMAAFFGLDRVIPSLLTGVKINSQDSNRRTALGWASKAGWITTVHLLLSLNADVDALDFYGRTPLFEATESNHFEIVNLLIERGADIHVVAFNGNTALHYAAESNRGKIAHLLLDKGAKFDISNMFGQVPINIAVRNGSRSVYNRLFKMGVNPRSCGVDGRTILMEAAMAKNEDLVKELLKQGVNLNSQDYQNRTALMEACRAGNQKIVEVLLQHDAKPDIQDCKGPTALMKASHQGDESITALLLKKGANQHIVDHDGSTTLMHACERGSGRIVRLLLQNGADPEVVSHSGLTALECAIIGFDELSIKLLLEHGGHMDVVSQLFEGESPKLSDHGAALFEAFEEGCSSEVLQLLMERGQSKSPGWHNGLPFLKALEDGHEIIIPLMRDSGVDLINCSKETGFNYWLEVESCGVKAENFVHVVTWVLFAGW</sequence>
<evidence type="ECO:0000256" key="1">
    <source>
        <dbReference type="ARBA" id="ARBA00022737"/>
    </source>
</evidence>
<dbReference type="PANTHER" id="PTHR46082">
    <property type="entry name" value="ATP/GTP-BINDING PROTEIN-RELATED"/>
    <property type="match status" value="1"/>
</dbReference>
<dbReference type="Pfam" id="PF22939">
    <property type="entry name" value="WHD_GPIID"/>
    <property type="match status" value="1"/>
</dbReference>